<proteinExistence type="predicted"/>
<sequence>MLQSRPLLFPHIKTDASSARSGGYTVKGRERGDPKWLIFSRAPALFRVETVQSVIWSLLQPFQIFMKDGSCIWLVTTVEKLRHSLCHQRRDDSH</sequence>
<protein>
    <submittedName>
        <fullName evidence="1">Uncharacterized protein</fullName>
    </submittedName>
</protein>
<accession>A0AAV4EJL6</accession>
<comment type="caution">
    <text evidence="1">The sequence shown here is derived from an EMBL/GenBank/DDBJ whole genome shotgun (WGS) entry which is preliminary data.</text>
</comment>
<name>A0AAV4EJL6_9GAST</name>
<gene>
    <name evidence="1" type="ORF">ElyMa_000092400</name>
</gene>
<evidence type="ECO:0000313" key="2">
    <source>
        <dbReference type="Proteomes" id="UP000762676"/>
    </source>
</evidence>
<dbReference type="Proteomes" id="UP000762676">
    <property type="component" value="Unassembled WGS sequence"/>
</dbReference>
<dbReference type="AlphaFoldDB" id="A0AAV4EJL6"/>
<keyword evidence="2" id="KW-1185">Reference proteome</keyword>
<organism evidence="1 2">
    <name type="scientific">Elysia marginata</name>
    <dbReference type="NCBI Taxonomy" id="1093978"/>
    <lineage>
        <taxon>Eukaryota</taxon>
        <taxon>Metazoa</taxon>
        <taxon>Spiralia</taxon>
        <taxon>Lophotrochozoa</taxon>
        <taxon>Mollusca</taxon>
        <taxon>Gastropoda</taxon>
        <taxon>Heterobranchia</taxon>
        <taxon>Euthyneura</taxon>
        <taxon>Panpulmonata</taxon>
        <taxon>Sacoglossa</taxon>
        <taxon>Placobranchoidea</taxon>
        <taxon>Plakobranchidae</taxon>
        <taxon>Elysia</taxon>
    </lineage>
</organism>
<evidence type="ECO:0000313" key="1">
    <source>
        <dbReference type="EMBL" id="GFR60961.1"/>
    </source>
</evidence>
<dbReference type="EMBL" id="BMAT01000163">
    <property type="protein sequence ID" value="GFR60961.1"/>
    <property type="molecule type" value="Genomic_DNA"/>
</dbReference>
<reference evidence="1 2" key="1">
    <citation type="journal article" date="2021" name="Elife">
        <title>Chloroplast acquisition without the gene transfer in kleptoplastic sea slugs, Plakobranchus ocellatus.</title>
        <authorList>
            <person name="Maeda T."/>
            <person name="Takahashi S."/>
            <person name="Yoshida T."/>
            <person name="Shimamura S."/>
            <person name="Takaki Y."/>
            <person name="Nagai Y."/>
            <person name="Toyoda A."/>
            <person name="Suzuki Y."/>
            <person name="Arimoto A."/>
            <person name="Ishii H."/>
            <person name="Satoh N."/>
            <person name="Nishiyama T."/>
            <person name="Hasebe M."/>
            <person name="Maruyama T."/>
            <person name="Minagawa J."/>
            <person name="Obokata J."/>
            <person name="Shigenobu S."/>
        </authorList>
    </citation>
    <scope>NUCLEOTIDE SEQUENCE [LARGE SCALE GENOMIC DNA]</scope>
</reference>